<organism evidence="1">
    <name type="scientific">Nothobranchius kuhntae</name>
    <name type="common">Beira killifish</name>
    <dbReference type="NCBI Taxonomy" id="321403"/>
    <lineage>
        <taxon>Eukaryota</taxon>
        <taxon>Metazoa</taxon>
        <taxon>Chordata</taxon>
        <taxon>Craniata</taxon>
        <taxon>Vertebrata</taxon>
        <taxon>Euteleostomi</taxon>
        <taxon>Actinopterygii</taxon>
        <taxon>Neopterygii</taxon>
        <taxon>Teleostei</taxon>
        <taxon>Neoteleostei</taxon>
        <taxon>Acanthomorphata</taxon>
        <taxon>Ovalentaria</taxon>
        <taxon>Atherinomorphae</taxon>
        <taxon>Cyprinodontiformes</taxon>
        <taxon>Nothobranchiidae</taxon>
        <taxon>Nothobranchius</taxon>
    </lineage>
</organism>
<feature type="non-terminal residue" evidence="1">
    <location>
        <position position="1"/>
    </location>
</feature>
<sequence length="51" mass="5650">LNQPSVFSARTVRNPTLPSSCPLSVLQRTVCIVRSSSSQSRWSSVCLPPRY</sequence>
<dbReference type="AlphaFoldDB" id="A0A1A8J546"/>
<accession>A0A1A8J546</accession>
<proteinExistence type="predicted"/>
<feature type="non-terminal residue" evidence="1">
    <location>
        <position position="51"/>
    </location>
</feature>
<evidence type="ECO:0000313" key="1">
    <source>
        <dbReference type="EMBL" id="SBR04737.1"/>
    </source>
</evidence>
<reference evidence="1" key="2">
    <citation type="submission" date="2016-06" db="EMBL/GenBank/DDBJ databases">
        <title>The genome of a short-lived fish provides insights into sex chromosome evolution and the genetic control of aging.</title>
        <authorList>
            <person name="Reichwald K."/>
            <person name="Felder M."/>
            <person name="Petzold A."/>
            <person name="Koch P."/>
            <person name="Groth M."/>
            <person name="Platzer M."/>
        </authorList>
    </citation>
    <scope>NUCLEOTIDE SEQUENCE</scope>
    <source>
        <tissue evidence="1">Brain</tissue>
    </source>
</reference>
<reference evidence="1" key="1">
    <citation type="submission" date="2016-05" db="EMBL/GenBank/DDBJ databases">
        <authorList>
            <person name="Lavstsen T."/>
            <person name="Jespersen J.S."/>
        </authorList>
    </citation>
    <scope>NUCLEOTIDE SEQUENCE</scope>
    <source>
        <tissue evidence="1">Brain</tissue>
    </source>
</reference>
<protein>
    <submittedName>
        <fullName evidence="1">DeltaC</fullName>
    </submittedName>
</protein>
<dbReference type="EMBL" id="HAED01018292">
    <property type="protein sequence ID" value="SBR04737.1"/>
    <property type="molecule type" value="Transcribed_RNA"/>
</dbReference>
<name>A0A1A8J546_NOTKU</name>
<gene>
    <name evidence="1" type="primary">DLC</name>
</gene>